<evidence type="ECO:0000256" key="7">
    <source>
        <dbReference type="ARBA" id="ARBA00023004"/>
    </source>
</evidence>
<keyword evidence="3 9" id="KW-0349">Heme</keyword>
<dbReference type="SUPFAM" id="SSF48264">
    <property type="entry name" value="Cytochrome P450"/>
    <property type="match status" value="1"/>
</dbReference>
<accession>A0A7I8IHX4</accession>
<dbReference type="InterPro" id="IPR017972">
    <property type="entry name" value="Cyt_P450_CS"/>
</dbReference>
<evidence type="ECO:0000256" key="10">
    <source>
        <dbReference type="RuleBase" id="RU000461"/>
    </source>
</evidence>
<dbReference type="Proteomes" id="UP001189122">
    <property type="component" value="Unassembled WGS sequence"/>
</dbReference>
<evidence type="ECO:0000256" key="9">
    <source>
        <dbReference type="PIRSR" id="PIRSR602401-1"/>
    </source>
</evidence>
<dbReference type="AlphaFoldDB" id="A0A7I8IHX4"/>
<evidence type="ECO:0000256" key="4">
    <source>
        <dbReference type="ARBA" id="ARBA00022723"/>
    </source>
</evidence>
<dbReference type="PRINTS" id="PR00463">
    <property type="entry name" value="EP450I"/>
</dbReference>
<dbReference type="EMBL" id="CACRZD030000003">
    <property type="protein sequence ID" value="CAA6657394.1"/>
    <property type="molecule type" value="Genomic_DNA"/>
</dbReference>
<comment type="cofactor">
    <cofactor evidence="1 9">
        <name>heme</name>
        <dbReference type="ChEBI" id="CHEBI:30413"/>
    </cofactor>
</comment>
<dbReference type="PRINTS" id="PR00385">
    <property type="entry name" value="P450"/>
</dbReference>
<evidence type="ECO:0000313" key="11">
    <source>
        <dbReference type="EMBL" id="CAA2617700.1"/>
    </source>
</evidence>
<dbReference type="EMBL" id="LR743590">
    <property type="protein sequence ID" value="CAA2617700.1"/>
    <property type="molecule type" value="Genomic_DNA"/>
</dbReference>
<feature type="binding site" description="axial binding residue" evidence="9">
    <location>
        <position position="371"/>
    </location>
    <ligand>
        <name>heme</name>
        <dbReference type="ChEBI" id="CHEBI:30413"/>
    </ligand>
    <ligandPart>
        <name>Fe</name>
        <dbReference type="ChEBI" id="CHEBI:18248"/>
    </ligandPart>
</feature>
<evidence type="ECO:0000256" key="5">
    <source>
        <dbReference type="ARBA" id="ARBA00022857"/>
    </source>
</evidence>
<keyword evidence="5" id="KW-0521">NADP</keyword>
<gene>
    <name evidence="11" type="ORF">SI7747_03003862</name>
</gene>
<evidence type="ECO:0000256" key="8">
    <source>
        <dbReference type="ARBA" id="ARBA00023033"/>
    </source>
</evidence>
<evidence type="ECO:0000256" key="3">
    <source>
        <dbReference type="ARBA" id="ARBA00022617"/>
    </source>
</evidence>
<protein>
    <submittedName>
        <fullName evidence="11">Uncharacterized protein</fullName>
    </submittedName>
</protein>
<organism evidence="11">
    <name type="scientific">Spirodela intermedia</name>
    <name type="common">Intermediate duckweed</name>
    <dbReference type="NCBI Taxonomy" id="51605"/>
    <lineage>
        <taxon>Eukaryota</taxon>
        <taxon>Viridiplantae</taxon>
        <taxon>Streptophyta</taxon>
        <taxon>Embryophyta</taxon>
        <taxon>Tracheophyta</taxon>
        <taxon>Spermatophyta</taxon>
        <taxon>Magnoliopsida</taxon>
        <taxon>Liliopsida</taxon>
        <taxon>Araceae</taxon>
        <taxon>Lemnoideae</taxon>
        <taxon>Spirodela</taxon>
    </lineage>
</organism>
<comment type="similarity">
    <text evidence="2 10">Belongs to the cytochrome P450 family.</text>
</comment>
<dbReference type="PANTHER" id="PTHR47944:SF18">
    <property type="entry name" value="FLAVONOID 3'-MONOOXYGENASE"/>
    <property type="match status" value="1"/>
</dbReference>
<evidence type="ECO:0000256" key="1">
    <source>
        <dbReference type="ARBA" id="ARBA00001971"/>
    </source>
</evidence>
<dbReference type="GO" id="GO:0016705">
    <property type="term" value="F:oxidoreductase activity, acting on paired donors, with incorporation or reduction of molecular oxygen"/>
    <property type="evidence" value="ECO:0007669"/>
    <property type="project" value="InterPro"/>
</dbReference>
<keyword evidence="4 9" id="KW-0479">Metal-binding</keyword>
<keyword evidence="8 10" id="KW-0503">Monooxygenase</keyword>
<dbReference type="InterPro" id="IPR036396">
    <property type="entry name" value="Cyt_P450_sf"/>
</dbReference>
<reference evidence="11 12" key="1">
    <citation type="submission" date="2019-12" db="EMBL/GenBank/DDBJ databases">
        <authorList>
            <person name="Scholz U."/>
            <person name="Mascher M."/>
            <person name="Fiebig A."/>
        </authorList>
    </citation>
    <scope>NUCLEOTIDE SEQUENCE</scope>
</reference>
<dbReference type="InterPro" id="IPR001128">
    <property type="entry name" value="Cyt_P450"/>
</dbReference>
<sequence>MGSLSLLLLGTAVVGALLCCLLSFLSLSRRSLPLPPGPKGWPILGNLHQLGGKPHQTLAALSRKYGPLLSLRFGSVQAVVASSASIAAAFLKTHDANFANRPPNSGAEHVAYNYRDMVFAPYGPLWRTLRKISSVHLFSVKALENFRHVREEEAAQLARALLSRGEGGGMANLGEEVNVCAVNALSRAMMGRRVFGSVLGKEAEEFKKMVVELMQLAGVFNVGDFVPCLSWLDLQGVVSRMKSLHSRYDGMLNGIIKAHEATVGSAVITTRRSTRWWKGRLVADSDLGSLPFLRAVVKEVFRMHPSTPLSLPRMAAESCEIEGYHIPKGATLLVNVWAISRDPRSGPVRSSSARAGTDFEVIPFGAGRRICAGMRLGLRMVEFLTATLVHAFDWELPPGERPEKLDMEEAYGLTLQRAVPLRVRPVPRLDLDAYSAAK</sequence>
<name>A0A7I8IHX4_SPIIN</name>
<dbReference type="PANTHER" id="PTHR47944">
    <property type="entry name" value="CYTOCHROME P450 98A9"/>
    <property type="match status" value="1"/>
</dbReference>
<proteinExistence type="inferred from homology"/>
<dbReference type="GO" id="GO:0004497">
    <property type="term" value="F:monooxygenase activity"/>
    <property type="evidence" value="ECO:0007669"/>
    <property type="project" value="UniProtKB-KW"/>
</dbReference>
<keyword evidence="12" id="KW-1185">Reference proteome</keyword>
<evidence type="ECO:0000256" key="2">
    <source>
        <dbReference type="ARBA" id="ARBA00010617"/>
    </source>
</evidence>
<evidence type="ECO:0000313" key="12">
    <source>
        <dbReference type="Proteomes" id="UP001189122"/>
    </source>
</evidence>
<dbReference type="GO" id="GO:0005506">
    <property type="term" value="F:iron ion binding"/>
    <property type="evidence" value="ECO:0007669"/>
    <property type="project" value="InterPro"/>
</dbReference>
<dbReference type="Pfam" id="PF00067">
    <property type="entry name" value="p450"/>
    <property type="match status" value="2"/>
</dbReference>
<dbReference type="GO" id="GO:0020037">
    <property type="term" value="F:heme binding"/>
    <property type="evidence" value="ECO:0007669"/>
    <property type="project" value="InterPro"/>
</dbReference>
<keyword evidence="6 10" id="KW-0560">Oxidoreductase</keyword>
<dbReference type="InterPro" id="IPR002401">
    <property type="entry name" value="Cyt_P450_E_grp-I"/>
</dbReference>
<evidence type="ECO:0000256" key="6">
    <source>
        <dbReference type="ARBA" id="ARBA00023002"/>
    </source>
</evidence>
<dbReference type="PROSITE" id="PS00086">
    <property type="entry name" value="CYTOCHROME_P450"/>
    <property type="match status" value="1"/>
</dbReference>
<keyword evidence="7 9" id="KW-0408">Iron</keyword>
<dbReference type="Gene3D" id="1.10.630.10">
    <property type="entry name" value="Cytochrome P450"/>
    <property type="match status" value="2"/>
</dbReference>